<dbReference type="Proteomes" id="UP001165740">
    <property type="component" value="Chromosome 3"/>
</dbReference>
<dbReference type="EnsemblMetazoa" id="BGLB021353-RA">
    <property type="protein sequence ID" value="BGLB021353-PA"/>
    <property type="gene ID" value="BGLB021353"/>
</dbReference>
<dbReference type="CDD" id="cd09487">
    <property type="entry name" value="SAM_superfamily"/>
    <property type="match status" value="1"/>
</dbReference>
<feature type="domain" description="SAM" evidence="1">
    <location>
        <begin position="23"/>
        <end position="86"/>
    </location>
</feature>
<organism evidence="2 3">
    <name type="scientific">Biomphalaria glabrata</name>
    <name type="common">Bloodfluke planorb</name>
    <name type="synonym">Freshwater snail</name>
    <dbReference type="NCBI Taxonomy" id="6526"/>
    <lineage>
        <taxon>Eukaryota</taxon>
        <taxon>Metazoa</taxon>
        <taxon>Spiralia</taxon>
        <taxon>Lophotrochozoa</taxon>
        <taxon>Mollusca</taxon>
        <taxon>Gastropoda</taxon>
        <taxon>Heterobranchia</taxon>
        <taxon>Euthyneura</taxon>
        <taxon>Panpulmonata</taxon>
        <taxon>Hygrophila</taxon>
        <taxon>Lymnaeoidea</taxon>
        <taxon>Planorbidae</taxon>
        <taxon>Biomphalaria</taxon>
    </lineage>
</organism>
<dbReference type="Gene3D" id="1.10.150.50">
    <property type="entry name" value="Transcription Factor, Ets-1"/>
    <property type="match status" value="1"/>
</dbReference>
<dbReference type="SUPFAM" id="SSF47769">
    <property type="entry name" value="SAM/Pointed domain"/>
    <property type="match status" value="1"/>
</dbReference>
<dbReference type="VEuPathDB" id="VectorBase:BGLB021353"/>
<dbReference type="SMART" id="SM00454">
    <property type="entry name" value="SAM"/>
    <property type="match status" value="1"/>
</dbReference>
<protein>
    <submittedName>
        <fullName evidence="5">Uncharacterized protein LOC106057020</fullName>
    </submittedName>
</protein>
<proteinExistence type="predicted"/>
<dbReference type="PANTHER" id="PTHR46829">
    <property type="entry name" value="STERILE ALPHA MOTIF DOMAIN-CONTAINING PROTEIN 15"/>
    <property type="match status" value="1"/>
</dbReference>
<evidence type="ECO:0000313" key="3">
    <source>
        <dbReference type="Proteomes" id="UP000076420"/>
    </source>
</evidence>
<evidence type="ECO:0000313" key="4">
    <source>
        <dbReference type="Proteomes" id="UP001165740"/>
    </source>
</evidence>
<dbReference type="InterPro" id="IPR013761">
    <property type="entry name" value="SAM/pointed_sf"/>
</dbReference>
<dbReference type="InterPro" id="IPR001660">
    <property type="entry name" value="SAM"/>
</dbReference>
<dbReference type="Pfam" id="PF00536">
    <property type="entry name" value="SAM_1"/>
    <property type="match status" value="1"/>
</dbReference>
<dbReference type="PANTHER" id="PTHR46829:SF1">
    <property type="entry name" value="STERILE ALPHA MOTIF DOMAIN-CONTAINING PROTEIN 15"/>
    <property type="match status" value="1"/>
</dbReference>
<sequence>MSTKSQAALSEDLPSVWSMTTMWTTLDVYRYICDIGFSKYAECFRRNAINGIDLAKLTVYDLQRLGVHHMEDAIRMHSMISTTARTMLYNFDDAHNPPNISYLGAGNRSVNSMQCTKIKFPPLPSQDLRLPYRNQGDRYYRYQLPVQSFHDHCMSMGRTDAWKMYNSQF</sequence>
<reference evidence="2" key="1">
    <citation type="submission" date="2020-05" db="UniProtKB">
        <authorList>
            <consortium name="EnsemblMetazoa"/>
        </authorList>
    </citation>
    <scope>IDENTIFICATION</scope>
    <source>
        <strain evidence="2">BB02</strain>
    </source>
</reference>
<dbReference type="GeneID" id="106057020"/>
<dbReference type="KEGG" id="bgt:106057020"/>
<reference evidence="5" key="2">
    <citation type="submission" date="2025-04" db="UniProtKB">
        <authorList>
            <consortium name="RefSeq"/>
        </authorList>
    </citation>
    <scope>IDENTIFICATION</scope>
</reference>
<keyword evidence="4" id="KW-1185">Reference proteome</keyword>
<evidence type="ECO:0000313" key="2">
    <source>
        <dbReference type="EnsemblMetazoa" id="BGLB021353-PA"/>
    </source>
</evidence>
<dbReference type="OMA" id="HMEDAIR"/>
<accession>A0A2C9KMC6</accession>
<dbReference type="AlphaFoldDB" id="A0A2C9KMC6"/>
<dbReference type="Proteomes" id="UP000076420">
    <property type="component" value="Unassembled WGS sequence"/>
</dbReference>
<dbReference type="OrthoDB" id="6133291at2759"/>
<gene>
    <name evidence="2" type="primary">106057020</name>
    <name evidence="5" type="synonym">LOC106057020</name>
</gene>
<name>A0A2C9KMC6_BIOGL</name>
<dbReference type="VEuPathDB" id="VectorBase:BGLAX_037673"/>
<evidence type="ECO:0000313" key="5">
    <source>
        <dbReference type="RefSeq" id="XP_013069491.1"/>
    </source>
</evidence>
<dbReference type="RefSeq" id="XP_013069491.1">
    <property type="nucleotide sequence ID" value="XM_013214037.2"/>
</dbReference>
<evidence type="ECO:0000259" key="1">
    <source>
        <dbReference type="PROSITE" id="PS50105"/>
    </source>
</evidence>
<dbReference type="PROSITE" id="PS50105">
    <property type="entry name" value="SAM_DOMAIN"/>
    <property type="match status" value="1"/>
</dbReference>